<keyword evidence="2" id="KW-1185">Reference proteome</keyword>
<evidence type="ECO:0000313" key="2">
    <source>
        <dbReference type="Proteomes" id="UP000826540"/>
    </source>
</evidence>
<reference evidence="1 2" key="1">
    <citation type="journal article" date="2022" name="J. Am. Chem. Soc.">
        <title>Biosynthesis of Guanitoxin Enables Global Environmental Detection in Freshwater Cyanobacteria.</title>
        <authorList>
            <person name="Lima S.T."/>
            <person name="Fallon T.R."/>
            <person name="Cordoza J.L."/>
            <person name="Chekan J.R."/>
            <person name="Delbaje E."/>
            <person name="Hopiavuori A.R."/>
            <person name="Alvarenga D.O."/>
            <person name="Wood S.M."/>
            <person name="Luhavaya H."/>
            <person name="Baumgartner J.T."/>
            <person name="Dorr F.A."/>
            <person name="Etchegaray A."/>
            <person name="Pinto E."/>
            <person name="McKinnie S.M.K."/>
            <person name="Fiore M.F."/>
            <person name="Moore B.S."/>
        </authorList>
    </citation>
    <scope>NUCLEOTIDE SEQUENCE [LARGE SCALE GENOMIC DNA]</scope>
    <source>
        <strain evidence="1 2">ITEP-024</strain>
    </source>
</reference>
<gene>
    <name evidence="1" type="ORF">K2F26_22100</name>
</gene>
<protein>
    <submittedName>
        <fullName evidence="1">AAA family ATPase</fullName>
    </submittedName>
</protein>
<dbReference type="EMBL" id="CP080598">
    <property type="protein sequence ID" value="QYX31466.1"/>
    <property type="molecule type" value="Genomic_DNA"/>
</dbReference>
<dbReference type="InterPro" id="IPR027417">
    <property type="entry name" value="P-loop_NTPase"/>
</dbReference>
<dbReference type="Pfam" id="PF13207">
    <property type="entry name" value="AAA_17"/>
    <property type="match status" value="1"/>
</dbReference>
<accession>A0ABX8WYD6</accession>
<evidence type="ECO:0000313" key="1">
    <source>
        <dbReference type="EMBL" id="QYX31466.1"/>
    </source>
</evidence>
<name>A0ABX8WYD6_9CYAN</name>
<dbReference type="RefSeq" id="WP_220609504.1">
    <property type="nucleotide sequence ID" value="NZ_CP080598.1"/>
</dbReference>
<dbReference type="Proteomes" id="UP000826540">
    <property type="component" value="Chromosome"/>
</dbReference>
<dbReference type="Gene3D" id="3.40.50.300">
    <property type="entry name" value="P-loop containing nucleotide triphosphate hydrolases"/>
    <property type="match status" value="1"/>
</dbReference>
<dbReference type="SUPFAM" id="SSF52540">
    <property type="entry name" value="P-loop containing nucleoside triphosphate hydrolases"/>
    <property type="match status" value="1"/>
</dbReference>
<proteinExistence type="predicted"/>
<sequence>MENRKIIFVGGIHGVGKTTLCKKIESRYNIEHFSASNLIAKEKVEEHLCNKQVENVAENQDYLVTAINKYFQSEKWYLLDGHFGLLNTKNEITKIPYSTYQGICPSAILLLIDEPKNIYNRLNLRDSIKHDLALLRSFQEQEIYYSQYIRDKLNIPYLMCNVSESEENIYSFVEGLVTQDVCE</sequence>
<organism evidence="1 2">
    <name type="scientific">Sphaerospermopsis torques-reginae ITEP-024</name>
    <dbReference type="NCBI Taxonomy" id="984208"/>
    <lineage>
        <taxon>Bacteria</taxon>
        <taxon>Bacillati</taxon>
        <taxon>Cyanobacteriota</taxon>
        <taxon>Cyanophyceae</taxon>
        <taxon>Nostocales</taxon>
        <taxon>Aphanizomenonaceae</taxon>
        <taxon>Sphaerospermopsis</taxon>
        <taxon>Sphaerospermopsis torques-reginae</taxon>
    </lineage>
</organism>